<reference evidence="7 8" key="1">
    <citation type="submission" date="2024-05" db="EMBL/GenBank/DDBJ databases">
        <title>Genome Sequence and Characterization of the New Strain Purple Sulfur Bacterium of Genus Thioalkalicoccus.</title>
        <authorList>
            <person name="Bryantseva I.A."/>
            <person name="Kyndt J.A."/>
            <person name="Imhoff J.F."/>
        </authorList>
    </citation>
    <scope>NUCLEOTIDE SEQUENCE [LARGE SCALE GENOMIC DNA]</scope>
    <source>
        <strain evidence="7 8">Um2</strain>
    </source>
</reference>
<dbReference type="RefSeq" id="WP_369666287.1">
    <property type="nucleotide sequence ID" value="NZ_JBDKXB010000005.1"/>
</dbReference>
<dbReference type="Pfam" id="PF02561">
    <property type="entry name" value="FliS"/>
    <property type="match status" value="1"/>
</dbReference>
<comment type="subcellular location">
    <subcellularLocation>
        <location evidence="1 6">Cytoplasm</location>
        <location evidence="1 6">Cytosol</location>
    </subcellularLocation>
</comment>
<dbReference type="SUPFAM" id="SSF101116">
    <property type="entry name" value="Flagellar export chaperone FliS"/>
    <property type="match status" value="1"/>
</dbReference>
<keyword evidence="7" id="KW-0282">Flagellum</keyword>
<proteinExistence type="inferred from homology"/>
<evidence type="ECO:0000256" key="4">
    <source>
        <dbReference type="ARBA" id="ARBA00022795"/>
    </source>
</evidence>
<evidence type="ECO:0000313" key="7">
    <source>
        <dbReference type="EMBL" id="MEY6431902.1"/>
    </source>
</evidence>
<evidence type="ECO:0000256" key="1">
    <source>
        <dbReference type="ARBA" id="ARBA00004514"/>
    </source>
</evidence>
<dbReference type="NCBIfam" id="TIGR00208">
    <property type="entry name" value="fliS"/>
    <property type="match status" value="1"/>
</dbReference>
<organism evidence="7 8">
    <name type="scientific">Thioalkalicoccus limnaeus</name>
    <dbReference type="NCBI Taxonomy" id="120681"/>
    <lineage>
        <taxon>Bacteria</taxon>
        <taxon>Pseudomonadati</taxon>
        <taxon>Pseudomonadota</taxon>
        <taxon>Gammaproteobacteria</taxon>
        <taxon>Chromatiales</taxon>
        <taxon>Chromatiaceae</taxon>
        <taxon>Thioalkalicoccus</taxon>
    </lineage>
</organism>
<keyword evidence="3 6" id="KW-0963">Cytoplasm</keyword>
<evidence type="ECO:0000256" key="3">
    <source>
        <dbReference type="ARBA" id="ARBA00022490"/>
    </source>
</evidence>
<evidence type="ECO:0000256" key="5">
    <source>
        <dbReference type="ARBA" id="ARBA00023186"/>
    </source>
</evidence>
<dbReference type="PIRSF" id="PIRSF039090">
    <property type="entry name" value="Flis"/>
    <property type="match status" value="1"/>
</dbReference>
<keyword evidence="5" id="KW-0143">Chaperone</keyword>
<keyword evidence="7" id="KW-0966">Cell projection</keyword>
<dbReference type="EMBL" id="JBDKXB010000005">
    <property type="protein sequence ID" value="MEY6431902.1"/>
    <property type="molecule type" value="Genomic_DNA"/>
</dbReference>
<dbReference type="Gene3D" id="1.20.120.340">
    <property type="entry name" value="Flagellar protein FliS"/>
    <property type="match status" value="1"/>
</dbReference>
<keyword evidence="4 6" id="KW-1005">Bacterial flagellum biogenesis</keyword>
<evidence type="ECO:0000313" key="8">
    <source>
        <dbReference type="Proteomes" id="UP001564408"/>
    </source>
</evidence>
<evidence type="ECO:0000256" key="6">
    <source>
        <dbReference type="PIRNR" id="PIRNR039090"/>
    </source>
</evidence>
<accession>A0ABV4BC91</accession>
<gene>
    <name evidence="7" type="primary">fliS</name>
    <name evidence="7" type="ORF">ABC977_05705</name>
</gene>
<evidence type="ECO:0000256" key="2">
    <source>
        <dbReference type="ARBA" id="ARBA00008787"/>
    </source>
</evidence>
<comment type="similarity">
    <text evidence="2 6">Belongs to the FliS family.</text>
</comment>
<dbReference type="InterPro" id="IPR036584">
    <property type="entry name" value="FliS_sf"/>
</dbReference>
<protein>
    <recommendedName>
        <fullName evidence="6">Flagellar secretion chaperone FliS</fullName>
    </recommendedName>
</protein>
<dbReference type="InterPro" id="IPR003713">
    <property type="entry name" value="FliS"/>
</dbReference>
<keyword evidence="8" id="KW-1185">Reference proteome</keyword>
<comment type="caution">
    <text evidence="7">The sequence shown here is derived from an EMBL/GenBank/DDBJ whole genome shotgun (WGS) entry which is preliminary data.</text>
</comment>
<sequence>MNALSALKTYREVGVQSAIQDASPHQLVQMLMSGAIDRMTAAIGHMQRGEIADKGRLIGAAVAIVETLRGGLNRDVGGELAANLDSLYDYMARRLFTANLRNDSAALVEVISLMKQIREAWEAIPQPQRQVDGRSGPGLALPRS</sequence>
<dbReference type="CDD" id="cd16098">
    <property type="entry name" value="FliS"/>
    <property type="match status" value="1"/>
</dbReference>
<keyword evidence="7" id="KW-0969">Cilium</keyword>
<dbReference type="PANTHER" id="PTHR34773">
    <property type="entry name" value="FLAGELLAR SECRETION CHAPERONE FLIS"/>
    <property type="match status" value="1"/>
</dbReference>
<dbReference type="Proteomes" id="UP001564408">
    <property type="component" value="Unassembled WGS sequence"/>
</dbReference>
<name>A0ABV4BC91_9GAMM</name>
<dbReference type="PANTHER" id="PTHR34773:SF1">
    <property type="entry name" value="FLAGELLAR SECRETION CHAPERONE FLIS"/>
    <property type="match status" value="1"/>
</dbReference>